<proteinExistence type="predicted"/>
<name>A0ACC1B6T4_9ROSI</name>
<sequence length="135" mass="15227">MELIVITLFFIISLSLIFQAPCASSLHIQVQSSHEKAIEVQLSDLPTLPRKLRVTAEVTVKQHGGPETMSRNKQESEPVQAGKKTYNKEKGEMHGGKGTRQEWVEGTDTSQYFTMDYSHVKRRRPIHNKSLPVGP</sequence>
<comment type="caution">
    <text evidence="1">The sequence shown here is derived from an EMBL/GenBank/DDBJ whole genome shotgun (WGS) entry which is preliminary data.</text>
</comment>
<reference evidence="2" key="1">
    <citation type="journal article" date="2023" name="G3 (Bethesda)">
        <title>Genome assembly and association tests identify interacting loci associated with vigor, precocity, and sex in interspecific pistachio rootstocks.</title>
        <authorList>
            <person name="Palmer W."/>
            <person name="Jacygrad E."/>
            <person name="Sagayaradj S."/>
            <person name="Cavanaugh K."/>
            <person name="Han R."/>
            <person name="Bertier L."/>
            <person name="Beede B."/>
            <person name="Kafkas S."/>
            <person name="Golino D."/>
            <person name="Preece J."/>
            <person name="Michelmore R."/>
        </authorList>
    </citation>
    <scope>NUCLEOTIDE SEQUENCE [LARGE SCALE GENOMIC DNA]</scope>
</reference>
<organism evidence="1 2">
    <name type="scientific">Pistacia atlantica</name>
    <dbReference type="NCBI Taxonomy" id="434234"/>
    <lineage>
        <taxon>Eukaryota</taxon>
        <taxon>Viridiplantae</taxon>
        <taxon>Streptophyta</taxon>
        <taxon>Embryophyta</taxon>
        <taxon>Tracheophyta</taxon>
        <taxon>Spermatophyta</taxon>
        <taxon>Magnoliopsida</taxon>
        <taxon>eudicotyledons</taxon>
        <taxon>Gunneridae</taxon>
        <taxon>Pentapetalae</taxon>
        <taxon>rosids</taxon>
        <taxon>malvids</taxon>
        <taxon>Sapindales</taxon>
        <taxon>Anacardiaceae</taxon>
        <taxon>Pistacia</taxon>
    </lineage>
</organism>
<protein>
    <submittedName>
        <fullName evidence="1">Uncharacterized protein</fullName>
    </submittedName>
</protein>
<keyword evidence="2" id="KW-1185">Reference proteome</keyword>
<accession>A0ACC1B6T4</accession>
<evidence type="ECO:0000313" key="2">
    <source>
        <dbReference type="Proteomes" id="UP001164250"/>
    </source>
</evidence>
<gene>
    <name evidence="1" type="ORF">Patl1_16634</name>
</gene>
<dbReference type="Proteomes" id="UP001164250">
    <property type="component" value="Chromosome 6"/>
</dbReference>
<evidence type="ECO:0000313" key="1">
    <source>
        <dbReference type="EMBL" id="KAJ0094634.1"/>
    </source>
</evidence>
<dbReference type="EMBL" id="CM047902">
    <property type="protein sequence ID" value="KAJ0094634.1"/>
    <property type="molecule type" value="Genomic_DNA"/>
</dbReference>